<dbReference type="FunFam" id="1.20.120.1080:FF:000001">
    <property type="entry name" value="Pre-mRNA-splicing factor ATP-dependent RNA helicase"/>
    <property type="match status" value="1"/>
</dbReference>
<keyword evidence="7" id="KW-0508">mRNA splicing</keyword>
<dbReference type="Pfam" id="PF00271">
    <property type="entry name" value="Helicase_C"/>
    <property type="match status" value="1"/>
</dbReference>
<dbReference type="InterPro" id="IPR048333">
    <property type="entry name" value="HA2_WH"/>
</dbReference>
<evidence type="ECO:0000256" key="1">
    <source>
        <dbReference type="ARBA" id="ARBA00012552"/>
    </source>
</evidence>
<keyword evidence="6" id="KW-0067">ATP-binding</keyword>
<dbReference type="PROSITE" id="PS00690">
    <property type="entry name" value="DEAH_ATP_HELICASE"/>
    <property type="match status" value="1"/>
</dbReference>
<dbReference type="Gene3D" id="1.20.120.1080">
    <property type="match status" value="1"/>
</dbReference>
<evidence type="ECO:0000256" key="2">
    <source>
        <dbReference type="ARBA" id="ARBA00022664"/>
    </source>
</evidence>
<comment type="catalytic activity">
    <reaction evidence="8">
        <text>ATP + H2O = ADP + phosphate + H(+)</text>
        <dbReference type="Rhea" id="RHEA:13065"/>
        <dbReference type="ChEBI" id="CHEBI:15377"/>
        <dbReference type="ChEBI" id="CHEBI:15378"/>
        <dbReference type="ChEBI" id="CHEBI:30616"/>
        <dbReference type="ChEBI" id="CHEBI:43474"/>
        <dbReference type="ChEBI" id="CHEBI:456216"/>
        <dbReference type="EC" id="3.6.4.13"/>
    </reaction>
</comment>
<dbReference type="GO" id="GO:0008380">
    <property type="term" value="P:RNA splicing"/>
    <property type="evidence" value="ECO:0007669"/>
    <property type="project" value="UniProtKB-KW"/>
</dbReference>
<dbReference type="AlphaFoldDB" id="A0AAN7YQP9"/>
<evidence type="ECO:0000259" key="10">
    <source>
        <dbReference type="PROSITE" id="PS51192"/>
    </source>
</evidence>
<feature type="compositionally biased region" description="Basic and acidic residues" evidence="9">
    <location>
        <begin position="152"/>
        <end position="163"/>
    </location>
</feature>
<reference evidence="12 13" key="1">
    <citation type="submission" date="2023-11" db="EMBL/GenBank/DDBJ databases">
        <title>Dfirmibasis_genome.</title>
        <authorList>
            <person name="Edelbroek B."/>
            <person name="Kjellin J."/>
            <person name="Jerlstrom-Hultqvist J."/>
            <person name="Soderbom F."/>
        </authorList>
    </citation>
    <scope>NUCLEOTIDE SEQUENCE [LARGE SCALE GENOMIC DNA]</scope>
    <source>
        <strain evidence="12 13">TNS-C-14</strain>
    </source>
</reference>
<accession>A0AAN7YQP9</accession>
<dbReference type="PROSITE" id="PS51194">
    <property type="entry name" value="HELICASE_CTER"/>
    <property type="match status" value="1"/>
</dbReference>
<evidence type="ECO:0000256" key="7">
    <source>
        <dbReference type="ARBA" id="ARBA00023187"/>
    </source>
</evidence>
<gene>
    <name evidence="12" type="ORF">RB653_000508</name>
</gene>
<feature type="compositionally biased region" description="Basic residues" evidence="9">
    <location>
        <begin position="137"/>
        <end position="151"/>
    </location>
</feature>
<feature type="domain" description="Helicase C-terminal" evidence="11">
    <location>
        <begin position="672"/>
        <end position="845"/>
    </location>
</feature>
<organism evidence="12 13">
    <name type="scientific">Dictyostelium firmibasis</name>
    <dbReference type="NCBI Taxonomy" id="79012"/>
    <lineage>
        <taxon>Eukaryota</taxon>
        <taxon>Amoebozoa</taxon>
        <taxon>Evosea</taxon>
        <taxon>Eumycetozoa</taxon>
        <taxon>Dictyostelia</taxon>
        <taxon>Dictyosteliales</taxon>
        <taxon>Dictyosteliaceae</taxon>
        <taxon>Dictyostelium</taxon>
    </lineage>
</organism>
<keyword evidence="3" id="KW-0547">Nucleotide-binding</keyword>
<feature type="compositionally biased region" description="Basic and acidic residues" evidence="9">
    <location>
        <begin position="240"/>
        <end position="291"/>
    </location>
</feature>
<sequence>MSSNESIKNWVSDKIFDILGYRESTMVDYIIALSKKSKDVNSLISTLKEQDFPINSKTKSFAQELLNKTQQKIQNITSTSSSSSLSSSSSQSFKDKEKDKIEFLKKNKSYKLVIDHDDDIVNSSSSSSDSDSDIERKRKKKEKKKEKRDKKDKKSSTRKKSDNNWDDEPEPESINEKQQEDNYNENNENNSNNNNNNNPQKRQPYKSIIEEENNDNKNNNIEKKDERKKEEEVEEDEYEKEQREVKELSDRIKKRDEKSTKKKVHDDSETKESIDRKNRLEQSEQLDTERIKSRRKYLVGEEQKRLILLKREIEEEYELFKDQQLTEQEIKDFEKKKKLYELASQRLNEANQSDDYYQLPSEIKDKDSLLKSSYTDKNLNKKGGNNDSLSFNPEQKEWEQNRMKSAISENRASSSTNIGGGNEEYEYVFEDQIEFIKEEVLNQGKKDNGVLILKPGDDGSAQAKMTIQEVRKSLPVYPYREELIEAVREYQVLIIVGETGSGKTTQIPQYLHEAGFSKTGKIGCTQPRRVAAMSVAARVAEEVGCKLGNEVGYSIRFEDCTSQKTVLQYMTDGMLVREFLTAPDLASYSVLIIDEAHERTLHTDILFGLLKDITRFRPDLKLLISSATMDAERFSEYFDGAPTFNIPGRKYEVSTHYTQAPEADYLDAAVVTVLQIHITEPLGDILVFLTGQEEVDQAAEMLQTRTRGLGTKIKELIITRIYSTLPTDLQAKIFEPTPPNARKVVLATNIAETSLTIDGIIYVIDPGFCKQKMFNPRTGMESLVITPVSKASANQRKGRAGRVAPGKCFRLFTAWAFDNELEENTIPEIQRTNLGNVVLLLKSMGINDLMNFNFMDPPPAQTLIAALEQLYALGALNDRGQLTKLGRKMAEFPVDPQLSKMIIASEKYKCSEEILTICAMLSVGNTIFYRPKDKAFAADAARKLFFHPQGDHLTLMNVFNQWRESGYAIQWCFENFIQHRSMKRAQDVRDQLELLLERVEIPLISNVDDTDSIRKCIASGFFYNSAKLEKSGLFRTTKHNQSVQIHPSSCLFQSPPKWVVYHELVLTTKEFMRQVVEIQSSWLHEIAPHIYKEKDVNDNQKLPKNIGKKQINK</sequence>
<keyword evidence="5" id="KW-0347">Helicase</keyword>
<dbReference type="GO" id="GO:0003723">
    <property type="term" value="F:RNA binding"/>
    <property type="evidence" value="ECO:0007669"/>
    <property type="project" value="TreeGrafter"/>
</dbReference>
<dbReference type="SMART" id="SM00490">
    <property type="entry name" value="HELICc"/>
    <property type="match status" value="1"/>
</dbReference>
<evidence type="ECO:0000256" key="8">
    <source>
        <dbReference type="ARBA" id="ARBA00047984"/>
    </source>
</evidence>
<keyword evidence="13" id="KW-1185">Reference proteome</keyword>
<dbReference type="InterPro" id="IPR011709">
    <property type="entry name" value="DEAD-box_helicase_OB_fold"/>
</dbReference>
<dbReference type="InterPro" id="IPR014001">
    <property type="entry name" value="Helicase_ATP-bd"/>
</dbReference>
<keyword evidence="2" id="KW-0507">mRNA processing</keyword>
<dbReference type="FunFam" id="3.40.50.300:FF:000594">
    <property type="entry name" value="Pre-mRNA-splicing factor ATP-dependent RNA helicase"/>
    <property type="match status" value="1"/>
</dbReference>
<dbReference type="SMART" id="SM00847">
    <property type="entry name" value="HA2"/>
    <property type="match status" value="1"/>
</dbReference>
<name>A0AAN7YQP9_9MYCE</name>
<dbReference type="Pfam" id="PF04408">
    <property type="entry name" value="WHD_HA2"/>
    <property type="match status" value="1"/>
</dbReference>
<evidence type="ECO:0000259" key="11">
    <source>
        <dbReference type="PROSITE" id="PS51194"/>
    </source>
</evidence>
<proteinExistence type="predicted"/>
<feature type="compositionally biased region" description="Basic and acidic residues" evidence="9">
    <location>
        <begin position="220"/>
        <end position="231"/>
    </location>
</feature>
<dbReference type="EC" id="3.6.4.13" evidence="1"/>
<evidence type="ECO:0000256" key="5">
    <source>
        <dbReference type="ARBA" id="ARBA00022806"/>
    </source>
</evidence>
<dbReference type="FunFam" id="3.40.50.300:FF:000007">
    <property type="entry name" value="Pre-mRNA-splicing factor ATP-dependent RNA helicase"/>
    <property type="match status" value="1"/>
</dbReference>
<dbReference type="InterPro" id="IPR002464">
    <property type="entry name" value="DNA/RNA_helicase_DEAH_CS"/>
</dbReference>
<dbReference type="Proteomes" id="UP001344447">
    <property type="component" value="Unassembled WGS sequence"/>
</dbReference>
<dbReference type="SUPFAM" id="SSF52540">
    <property type="entry name" value="P-loop containing nucleoside triphosphate hydrolases"/>
    <property type="match status" value="1"/>
</dbReference>
<feature type="compositionally biased region" description="Polar residues" evidence="9">
    <location>
        <begin position="407"/>
        <end position="417"/>
    </location>
</feature>
<dbReference type="Pfam" id="PF21010">
    <property type="entry name" value="HA2_C"/>
    <property type="match status" value="1"/>
</dbReference>
<feature type="region of interest" description="Disordered" evidence="9">
    <location>
        <begin position="374"/>
        <end position="418"/>
    </location>
</feature>
<dbReference type="PANTHER" id="PTHR18934:SF83">
    <property type="entry name" value="PRE-MRNA-SPLICING FACTOR ATP-DEPENDENT RNA HELICASE DHX16"/>
    <property type="match status" value="1"/>
</dbReference>
<evidence type="ECO:0000313" key="12">
    <source>
        <dbReference type="EMBL" id="KAK5580489.1"/>
    </source>
</evidence>
<dbReference type="CDD" id="cd17974">
    <property type="entry name" value="DEXHc_DHX16"/>
    <property type="match status" value="1"/>
</dbReference>
<dbReference type="Gene3D" id="3.40.50.300">
    <property type="entry name" value="P-loop containing nucleotide triphosphate hydrolases"/>
    <property type="match status" value="2"/>
</dbReference>
<keyword evidence="4" id="KW-0378">Hydrolase</keyword>
<feature type="compositionally biased region" description="Acidic residues" evidence="9">
    <location>
        <begin position="164"/>
        <end position="173"/>
    </location>
</feature>
<feature type="domain" description="Helicase ATP-binding" evidence="10">
    <location>
        <begin position="484"/>
        <end position="647"/>
    </location>
</feature>
<dbReference type="SMART" id="SM00487">
    <property type="entry name" value="DEXDc"/>
    <property type="match status" value="1"/>
</dbReference>
<dbReference type="GO" id="GO:0005524">
    <property type="term" value="F:ATP binding"/>
    <property type="evidence" value="ECO:0007669"/>
    <property type="project" value="UniProtKB-KW"/>
</dbReference>
<evidence type="ECO:0000256" key="9">
    <source>
        <dbReference type="SAM" id="MobiDB-lite"/>
    </source>
</evidence>
<dbReference type="InterPro" id="IPR011545">
    <property type="entry name" value="DEAD/DEAH_box_helicase_dom"/>
</dbReference>
<dbReference type="GO" id="GO:0016787">
    <property type="term" value="F:hydrolase activity"/>
    <property type="evidence" value="ECO:0007669"/>
    <property type="project" value="UniProtKB-KW"/>
</dbReference>
<feature type="region of interest" description="Disordered" evidence="9">
    <location>
        <begin position="119"/>
        <end position="295"/>
    </location>
</feature>
<dbReference type="InterPro" id="IPR007502">
    <property type="entry name" value="Helicase-assoc_dom"/>
</dbReference>
<dbReference type="GO" id="GO:0071013">
    <property type="term" value="C:catalytic step 2 spliceosome"/>
    <property type="evidence" value="ECO:0007669"/>
    <property type="project" value="TreeGrafter"/>
</dbReference>
<evidence type="ECO:0000313" key="13">
    <source>
        <dbReference type="Proteomes" id="UP001344447"/>
    </source>
</evidence>
<dbReference type="GO" id="GO:0006397">
    <property type="term" value="P:mRNA processing"/>
    <property type="evidence" value="ECO:0007669"/>
    <property type="project" value="UniProtKB-KW"/>
</dbReference>
<dbReference type="InterPro" id="IPR001650">
    <property type="entry name" value="Helicase_C-like"/>
</dbReference>
<evidence type="ECO:0000256" key="4">
    <source>
        <dbReference type="ARBA" id="ARBA00022801"/>
    </source>
</evidence>
<dbReference type="Pfam" id="PF00270">
    <property type="entry name" value="DEAD"/>
    <property type="match status" value="1"/>
</dbReference>
<dbReference type="PANTHER" id="PTHR18934">
    <property type="entry name" value="ATP-DEPENDENT RNA HELICASE"/>
    <property type="match status" value="1"/>
</dbReference>
<dbReference type="Pfam" id="PF07717">
    <property type="entry name" value="OB_NTP_bind"/>
    <property type="match status" value="1"/>
</dbReference>
<feature type="compositionally biased region" description="Low complexity" evidence="9">
    <location>
        <begin position="184"/>
        <end position="198"/>
    </location>
</feature>
<evidence type="ECO:0000256" key="3">
    <source>
        <dbReference type="ARBA" id="ARBA00022741"/>
    </source>
</evidence>
<dbReference type="GO" id="GO:0003724">
    <property type="term" value="F:RNA helicase activity"/>
    <property type="evidence" value="ECO:0007669"/>
    <property type="project" value="UniProtKB-EC"/>
</dbReference>
<comment type="caution">
    <text evidence="12">The sequence shown here is derived from an EMBL/GenBank/DDBJ whole genome shotgun (WGS) entry which is preliminary data.</text>
</comment>
<dbReference type="CDD" id="cd18791">
    <property type="entry name" value="SF2_C_RHA"/>
    <property type="match status" value="1"/>
</dbReference>
<dbReference type="PROSITE" id="PS51192">
    <property type="entry name" value="HELICASE_ATP_BIND_1"/>
    <property type="match status" value="1"/>
</dbReference>
<protein>
    <recommendedName>
        <fullName evidence="1">RNA helicase</fullName>
        <ecNumber evidence="1">3.6.4.13</ecNumber>
    </recommendedName>
</protein>
<dbReference type="InterPro" id="IPR027417">
    <property type="entry name" value="P-loop_NTPase"/>
</dbReference>
<dbReference type="EMBL" id="JAVFKY010000002">
    <property type="protein sequence ID" value="KAK5580489.1"/>
    <property type="molecule type" value="Genomic_DNA"/>
</dbReference>
<evidence type="ECO:0000256" key="6">
    <source>
        <dbReference type="ARBA" id="ARBA00022840"/>
    </source>
</evidence>